<dbReference type="AlphaFoldDB" id="A0A2N1PUW6"/>
<protein>
    <submittedName>
        <fullName evidence="3">Uncharacterized protein</fullName>
    </submittedName>
</protein>
<reference evidence="3 4" key="1">
    <citation type="journal article" date="2017" name="ISME J.">
        <title>Potential for microbial H2 and metal transformations associated with novel bacteria and archaea in deep terrestrial subsurface sediments.</title>
        <authorList>
            <person name="Hernsdorf A.W."/>
            <person name="Amano Y."/>
            <person name="Miyakawa K."/>
            <person name="Ise K."/>
            <person name="Suzuki Y."/>
            <person name="Anantharaman K."/>
            <person name="Probst A."/>
            <person name="Burstein D."/>
            <person name="Thomas B.C."/>
            <person name="Banfield J.F."/>
        </authorList>
    </citation>
    <scope>NUCLEOTIDE SEQUENCE [LARGE SCALE GENOMIC DNA]</scope>
    <source>
        <strain evidence="3">HGW-Wallbacteria-1</strain>
    </source>
</reference>
<dbReference type="GO" id="GO:0009539">
    <property type="term" value="C:photosystem II reaction center"/>
    <property type="evidence" value="ECO:0007669"/>
    <property type="project" value="InterPro"/>
</dbReference>
<comment type="caution">
    <text evidence="3">The sequence shown here is derived from an EMBL/GenBank/DDBJ whole genome shotgun (WGS) entry which is preliminary data.</text>
</comment>
<feature type="transmembrane region" description="Helical" evidence="2">
    <location>
        <begin position="12"/>
        <end position="28"/>
    </location>
</feature>
<dbReference type="Pfam" id="PF01405">
    <property type="entry name" value="PsbT"/>
    <property type="match status" value="1"/>
</dbReference>
<dbReference type="Proteomes" id="UP000233256">
    <property type="component" value="Unassembled WGS sequence"/>
</dbReference>
<evidence type="ECO:0000256" key="2">
    <source>
        <dbReference type="SAM" id="Phobius"/>
    </source>
</evidence>
<evidence type="ECO:0000313" key="3">
    <source>
        <dbReference type="EMBL" id="PKK92133.1"/>
    </source>
</evidence>
<gene>
    <name evidence="3" type="ORF">CVV64_01565</name>
</gene>
<evidence type="ECO:0000256" key="1">
    <source>
        <dbReference type="SAM" id="MobiDB-lite"/>
    </source>
</evidence>
<dbReference type="InterPro" id="IPR001743">
    <property type="entry name" value="PSII_PsbT"/>
</dbReference>
<sequence length="220" mass="24467">MTETVENRGQQIFLLTIMLVVLSGAIFFRDPVLYLQGSNLFDELFSMNPSDKGGNFVGAVDLGIKTDLLKRRNLSNLSESAPDIFKYDRSVQRSVTVKPKIEKPLQPVVKPPPKRRAVTPRRDSGEDKVRLARERLEKAFREIQVHGRIRRSHGFCALVSFSGKDGDSRIIPVPEGVEIISGSGVLLREIGMIRMTGALYLVLETGDDQGNKVSKAFAVN</sequence>
<accession>A0A2N1PUW6</accession>
<keyword evidence="2" id="KW-0472">Membrane</keyword>
<keyword evidence="2" id="KW-0812">Transmembrane</keyword>
<keyword evidence="2" id="KW-1133">Transmembrane helix</keyword>
<evidence type="ECO:0000313" key="4">
    <source>
        <dbReference type="Proteomes" id="UP000233256"/>
    </source>
</evidence>
<dbReference type="EMBL" id="PGXC01000001">
    <property type="protein sequence ID" value="PKK92133.1"/>
    <property type="molecule type" value="Genomic_DNA"/>
</dbReference>
<name>A0A2N1PUW6_9BACT</name>
<dbReference type="GO" id="GO:0015979">
    <property type="term" value="P:photosynthesis"/>
    <property type="evidence" value="ECO:0007669"/>
    <property type="project" value="InterPro"/>
</dbReference>
<organism evidence="3 4">
    <name type="scientific">Candidatus Wallbacteria bacterium HGW-Wallbacteria-1</name>
    <dbReference type="NCBI Taxonomy" id="2013854"/>
    <lineage>
        <taxon>Bacteria</taxon>
        <taxon>Candidatus Walliibacteriota</taxon>
    </lineage>
</organism>
<proteinExistence type="predicted"/>
<feature type="region of interest" description="Disordered" evidence="1">
    <location>
        <begin position="105"/>
        <end position="127"/>
    </location>
</feature>